<evidence type="ECO:0000313" key="1">
    <source>
        <dbReference type="Proteomes" id="UP000887565"/>
    </source>
</evidence>
<keyword evidence="1" id="KW-1185">Reference proteome</keyword>
<dbReference type="Proteomes" id="UP000887565">
    <property type="component" value="Unplaced"/>
</dbReference>
<protein>
    <submittedName>
        <fullName evidence="2">Uncharacterized protein</fullName>
    </submittedName>
</protein>
<organism evidence="1 2">
    <name type="scientific">Romanomermis culicivorax</name>
    <name type="common">Nematode worm</name>
    <dbReference type="NCBI Taxonomy" id="13658"/>
    <lineage>
        <taxon>Eukaryota</taxon>
        <taxon>Metazoa</taxon>
        <taxon>Ecdysozoa</taxon>
        <taxon>Nematoda</taxon>
        <taxon>Enoplea</taxon>
        <taxon>Dorylaimia</taxon>
        <taxon>Mermithida</taxon>
        <taxon>Mermithoidea</taxon>
        <taxon>Mermithidae</taxon>
        <taxon>Romanomermis</taxon>
    </lineage>
</organism>
<reference evidence="2" key="1">
    <citation type="submission" date="2022-11" db="UniProtKB">
        <authorList>
            <consortium name="WormBaseParasite"/>
        </authorList>
    </citation>
    <scope>IDENTIFICATION</scope>
</reference>
<proteinExistence type="predicted"/>
<dbReference type="WBParaSite" id="nRc.2.0.1.t14256-RA">
    <property type="protein sequence ID" value="nRc.2.0.1.t14256-RA"/>
    <property type="gene ID" value="nRc.2.0.1.g14256"/>
</dbReference>
<evidence type="ECO:0000313" key="2">
    <source>
        <dbReference type="WBParaSite" id="nRc.2.0.1.t14256-RA"/>
    </source>
</evidence>
<name>A0A915IJN4_ROMCU</name>
<accession>A0A915IJN4</accession>
<sequence length="139" mass="15546">MMKNVGKKFFNAEVASNLACADVVEQRKKCADGVRHKAEASAIEAPGGWKLKPGLAWLWFFGIVRPSPEARAVVNLASWSSSKSLFESLLLLLDDEALVLLVKQDEQNLFKNLIKDSAWMFLQLLEKMQSLLQRLITGV</sequence>
<dbReference type="AlphaFoldDB" id="A0A915IJN4"/>